<dbReference type="AlphaFoldDB" id="A0A402AL52"/>
<proteinExistence type="predicted"/>
<dbReference type="Proteomes" id="UP000287188">
    <property type="component" value="Unassembled WGS sequence"/>
</dbReference>
<organism evidence="2 3">
    <name type="scientific">Dictyobacter kobayashii</name>
    <dbReference type="NCBI Taxonomy" id="2014872"/>
    <lineage>
        <taxon>Bacteria</taxon>
        <taxon>Bacillati</taxon>
        <taxon>Chloroflexota</taxon>
        <taxon>Ktedonobacteria</taxon>
        <taxon>Ktedonobacterales</taxon>
        <taxon>Dictyobacteraceae</taxon>
        <taxon>Dictyobacter</taxon>
    </lineage>
</organism>
<dbReference type="GO" id="GO:0016758">
    <property type="term" value="F:hexosyltransferase activity"/>
    <property type="evidence" value="ECO:0007669"/>
    <property type="project" value="InterPro"/>
</dbReference>
<dbReference type="InterPro" id="IPR050519">
    <property type="entry name" value="Glycosyltransf_28_UgtP"/>
</dbReference>
<gene>
    <name evidence="2" type="ORF">KDK_35790</name>
</gene>
<dbReference type="Pfam" id="PF04101">
    <property type="entry name" value="Glyco_tran_28_C"/>
    <property type="match status" value="1"/>
</dbReference>
<evidence type="ECO:0000313" key="3">
    <source>
        <dbReference type="Proteomes" id="UP000287188"/>
    </source>
</evidence>
<name>A0A402AL52_9CHLR</name>
<reference evidence="3" key="1">
    <citation type="submission" date="2018-12" db="EMBL/GenBank/DDBJ databases">
        <title>Tengunoibacter tsumagoiensis gen. nov., sp. nov., Dictyobacter kobayashii sp. nov., D. alpinus sp. nov., and D. joshuensis sp. nov. and description of Dictyobacteraceae fam. nov. within the order Ktedonobacterales isolated from Tengu-no-mugimeshi.</title>
        <authorList>
            <person name="Wang C.M."/>
            <person name="Zheng Y."/>
            <person name="Sakai Y."/>
            <person name="Toyoda A."/>
            <person name="Minakuchi Y."/>
            <person name="Abe K."/>
            <person name="Yokota A."/>
            <person name="Yabe S."/>
        </authorList>
    </citation>
    <scope>NUCLEOTIDE SEQUENCE [LARGE SCALE GENOMIC DNA]</scope>
    <source>
        <strain evidence="3">Uno11</strain>
    </source>
</reference>
<protein>
    <recommendedName>
        <fullName evidence="1">Glycosyl transferase family 28 C-terminal domain-containing protein</fullName>
    </recommendedName>
</protein>
<comment type="caution">
    <text evidence="2">The sequence shown here is derived from an EMBL/GenBank/DDBJ whole genome shotgun (WGS) entry which is preliminary data.</text>
</comment>
<evidence type="ECO:0000313" key="2">
    <source>
        <dbReference type="EMBL" id="GCE19779.1"/>
    </source>
</evidence>
<dbReference type="PANTHER" id="PTHR43025:SF3">
    <property type="entry name" value="MONOGALACTOSYLDIACYLGLYCEROL SYNTHASE 1, CHLOROPLASTIC"/>
    <property type="match status" value="1"/>
</dbReference>
<dbReference type="EMBL" id="BIFS01000001">
    <property type="protein sequence ID" value="GCE19779.1"/>
    <property type="molecule type" value="Genomic_DNA"/>
</dbReference>
<evidence type="ECO:0000259" key="1">
    <source>
        <dbReference type="Pfam" id="PF04101"/>
    </source>
</evidence>
<feature type="domain" description="Glycosyl transferase family 28 C-terminal" evidence="1">
    <location>
        <begin position="2"/>
        <end position="129"/>
    </location>
</feature>
<dbReference type="SUPFAM" id="SSF53756">
    <property type="entry name" value="UDP-Glycosyltransferase/glycogen phosphorylase"/>
    <property type="match status" value="1"/>
</dbReference>
<keyword evidence="3" id="KW-1185">Reference proteome</keyword>
<dbReference type="PANTHER" id="PTHR43025">
    <property type="entry name" value="MONOGALACTOSYLDIACYLGLYCEROL SYNTHASE"/>
    <property type="match status" value="1"/>
</dbReference>
<dbReference type="InterPro" id="IPR007235">
    <property type="entry name" value="Glyco_trans_28_C"/>
</dbReference>
<dbReference type="Gene3D" id="3.40.50.2000">
    <property type="entry name" value="Glycogen Phosphorylase B"/>
    <property type="match status" value="1"/>
</dbReference>
<sequence length="235" mass="25945">MGGGDGAGGLHAAVRAISQAHLPVQLLVVTGRNKKLYAQLQRTRARLHVPAHIFGFVHNMPELMHASDVIITKAGPGTICEALSCELPIILSGYVPGQEEGNIDYVVHNEVGVLALDSNTLTDALRRLIKPGSPELRRWVANARELSRPASSFDIGAKILSFLPERGEPVSGRRKAHIRFNIGCLDAFSRRFVFAVYIATCQRPLQKTLWYAASRRRKISLMRCRNSRGGYRVVI</sequence>
<accession>A0A402AL52</accession>